<feature type="compositionally biased region" description="Polar residues" evidence="12">
    <location>
        <begin position="454"/>
        <end position="463"/>
    </location>
</feature>
<feature type="compositionally biased region" description="Polar residues" evidence="12">
    <location>
        <begin position="510"/>
        <end position="524"/>
    </location>
</feature>
<protein>
    <recommendedName>
        <fullName evidence="9">Heat shock transcription factor</fullName>
    </recommendedName>
    <alternativeName>
        <fullName evidence="10">Heat shock factor protein</fullName>
    </alternativeName>
</protein>
<proteinExistence type="inferred from homology"/>
<evidence type="ECO:0000256" key="5">
    <source>
        <dbReference type="ARBA" id="ARBA00023163"/>
    </source>
</evidence>
<keyword evidence="5" id="KW-0804">Transcription</keyword>
<sequence>MQGRSVNQNNSHVLNDDDIESIINPGESTGGSDHRNSQPVVEDIVNPAWDPTGVMSPSNLGPQSAQSAGPGPGPFSPLTTHPSLIPMDHSGDIIRRGTPSGFYPGSASPEASRAPIHESLLSDTILMPYRNRLLKPIAKPAASVAPKQLPKRKLTSAKTRPAFVNKLWSMVNDSANAELMYWAPDGKSFIISNREGFVHGVLPKYFKHSNFASFVRQLNMYGWHKVQDVRSGSIQANSDERCQFENENFVRGAEDLLDNIVRQKPSPNNSNDLLVGQNGEEMDFGILLNELESVKFNQMAIAEDLKRISKDNELLWKENMMARERNQAQQQALNKILHLLTSLMGSNAQKLLGNELANELAQSNAYFNDMPTGNRSFWDLGGMNSSLARPRLLLKDSQRHTHSNGPTHGRDSGVHDPVQAAASPIQEIDRQYINNNGVPSAEPTSMSDVDGHVTGNSRASQSGPAFDSAASVDPNFFDDLESNIKKQGESIQELEDWITKMSPSHHNEIESVTPSAPSTESLNHVTGGGGPPVSSQPTPSNFDLQDYLATADPAGLTPLIQESTSEQSSKRDFNIQQPDEINPQNPAKKQKTTSENSLI</sequence>
<dbReference type="PANTHER" id="PTHR10015">
    <property type="entry name" value="HEAT SHOCK TRANSCRIPTION FACTOR"/>
    <property type="match status" value="1"/>
</dbReference>
<keyword evidence="15" id="KW-1185">Reference proteome</keyword>
<dbReference type="Proteomes" id="UP000191144">
    <property type="component" value="Chromosome B"/>
</dbReference>
<feature type="compositionally biased region" description="Polar residues" evidence="12">
    <location>
        <begin position="533"/>
        <end position="543"/>
    </location>
</feature>
<evidence type="ECO:0000256" key="1">
    <source>
        <dbReference type="ARBA" id="ARBA00004123"/>
    </source>
</evidence>
<keyword evidence="3" id="KW-0805">Transcription regulation</keyword>
<dbReference type="FunFam" id="1.10.10.10:FF:000027">
    <property type="entry name" value="Heat shock transcription factor 1"/>
    <property type="match status" value="1"/>
</dbReference>
<evidence type="ECO:0000256" key="6">
    <source>
        <dbReference type="ARBA" id="ARBA00023242"/>
    </source>
</evidence>
<organism evidence="14 15">
    <name type="scientific">Lachancea meyersii CBS 8951</name>
    <dbReference type="NCBI Taxonomy" id="1266667"/>
    <lineage>
        <taxon>Eukaryota</taxon>
        <taxon>Fungi</taxon>
        <taxon>Dikarya</taxon>
        <taxon>Ascomycota</taxon>
        <taxon>Saccharomycotina</taxon>
        <taxon>Saccharomycetes</taxon>
        <taxon>Saccharomycetales</taxon>
        <taxon>Saccharomycetaceae</taxon>
        <taxon>Lachancea</taxon>
    </lineage>
</organism>
<dbReference type="SUPFAM" id="SSF46785">
    <property type="entry name" value="Winged helix' DNA-binding domain"/>
    <property type="match status" value="1"/>
</dbReference>
<dbReference type="GO" id="GO:0003700">
    <property type="term" value="F:DNA-binding transcription factor activity"/>
    <property type="evidence" value="ECO:0007669"/>
    <property type="project" value="InterPro"/>
</dbReference>
<feature type="compositionally biased region" description="Polar residues" evidence="12">
    <location>
        <begin position="574"/>
        <end position="599"/>
    </location>
</feature>
<comment type="similarity">
    <text evidence="2 11">Belongs to the HSF family.</text>
</comment>
<keyword evidence="4" id="KW-0238">DNA-binding</keyword>
<dbReference type="SMART" id="SM00415">
    <property type="entry name" value="HSF"/>
    <property type="match status" value="1"/>
</dbReference>
<accession>A0A1G4IUQ6</accession>
<dbReference type="PANTHER" id="PTHR10015:SF427">
    <property type="entry name" value="HEAT SHOCK FACTOR PROTEIN"/>
    <property type="match status" value="1"/>
</dbReference>
<dbReference type="InterPro" id="IPR000232">
    <property type="entry name" value="HSF_DNA-bd"/>
</dbReference>
<dbReference type="GO" id="GO:0043565">
    <property type="term" value="F:sequence-specific DNA binding"/>
    <property type="evidence" value="ECO:0007669"/>
    <property type="project" value="InterPro"/>
</dbReference>
<dbReference type="AlphaFoldDB" id="A0A1G4IUQ6"/>
<evidence type="ECO:0000256" key="3">
    <source>
        <dbReference type="ARBA" id="ARBA00023015"/>
    </source>
</evidence>
<dbReference type="PRINTS" id="PR00056">
    <property type="entry name" value="HSFDOMAIN"/>
</dbReference>
<evidence type="ECO:0000256" key="10">
    <source>
        <dbReference type="ARBA" id="ARBA00084017"/>
    </source>
</evidence>
<dbReference type="PROSITE" id="PS00434">
    <property type="entry name" value="HSF_DOMAIN"/>
    <property type="match status" value="1"/>
</dbReference>
<gene>
    <name evidence="14" type="ORF">LAME_0B04082G</name>
</gene>
<evidence type="ECO:0000313" key="15">
    <source>
        <dbReference type="Proteomes" id="UP000191144"/>
    </source>
</evidence>
<dbReference type="InterPro" id="IPR036390">
    <property type="entry name" value="WH_DNA-bd_sf"/>
</dbReference>
<dbReference type="Pfam" id="PF00447">
    <property type="entry name" value="HSF_DNA-bind"/>
    <property type="match status" value="1"/>
</dbReference>
<feature type="region of interest" description="Disordered" evidence="12">
    <location>
        <begin position="1"/>
        <end position="111"/>
    </location>
</feature>
<dbReference type="EMBL" id="LT598478">
    <property type="protein sequence ID" value="SCU80653.1"/>
    <property type="molecule type" value="Genomic_DNA"/>
</dbReference>
<feature type="region of interest" description="Disordered" evidence="12">
    <location>
        <begin position="435"/>
        <end position="474"/>
    </location>
</feature>
<keyword evidence="6" id="KW-0539">Nucleus</keyword>
<feature type="compositionally biased region" description="Polar residues" evidence="12">
    <location>
        <begin position="435"/>
        <end position="447"/>
    </location>
</feature>
<evidence type="ECO:0000259" key="13">
    <source>
        <dbReference type="PROSITE" id="PS00434"/>
    </source>
</evidence>
<evidence type="ECO:0000313" key="14">
    <source>
        <dbReference type="EMBL" id="SCU80653.1"/>
    </source>
</evidence>
<reference evidence="15" key="1">
    <citation type="submission" date="2016-03" db="EMBL/GenBank/DDBJ databases">
        <authorList>
            <person name="Devillers Hugo."/>
        </authorList>
    </citation>
    <scope>NUCLEOTIDE SEQUENCE [LARGE SCALE GENOMIC DNA]</scope>
</reference>
<evidence type="ECO:0000256" key="9">
    <source>
        <dbReference type="ARBA" id="ARBA00068818"/>
    </source>
</evidence>
<evidence type="ECO:0000256" key="11">
    <source>
        <dbReference type="RuleBase" id="RU004020"/>
    </source>
</evidence>
<feature type="region of interest" description="Disordered" evidence="12">
    <location>
        <begin position="503"/>
        <end position="599"/>
    </location>
</feature>
<evidence type="ECO:0000256" key="8">
    <source>
        <dbReference type="ARBA" id="ARBA00062447"/>
    </source>
</evidence>
<dbReference type="Gene3D" id="1.10.10.10">
    <property type="entry name" value="Winged helix-like DNA-binding domain superfamily/Winged helix DNA-binding domain"/>
    <property type="match status" value="1"/>
</dbReference>
<feature type="compositionally biased region" description="Polar residues" evidence="12">
    <location>
        <begin position="55"/>
        <end position="67"/>
    </location>
</feature>
<dbReference type="OrthoDB" id="60033at2759"/>
<evidence type="ECO:0000256" key="7">
    <source>
        <dbReference type="ARBA" id="ARBA00059868"/>
    </source>
</evidence>
<name>A0A1G4IUQ6_9SACH</name>
<feature type="domain" description="HSF-type DNA-binding" evidence="13">
    <location>
        <begin position="202"/>
        <end position="226"/>
    </location>
</feature>
<comment type="subunit">
    <text evidence="8">Homotrimer. Homotrimerization increases the affinity of HSF1 to DNA.</text>
</comment>
<comment type="function">
    <text evidence="7">DNA-binding transcription factor that specifically binds heat shock promoter elements (HSE) and activates transcription.</text>
</comment>
<dbReference type="InterPro" id="IPR036388">
    <property type="entry name" value="WH-like_DNA-bd_sf"/>
</dbReference>
<evidence type="ECO:0000256" key="4">
    <source>
        <dbReference type="ARBA" id="ARBA00023125"/>
    </source>
</evidence>
<evidence type="ECO:0000256" key="12">
    <source>
        <dbReference type="SAM" id="MobiDB-lite"/>
    </source>
</evidence>
<evidence type="ECO:0000256" key="2">
    <source>
        <dbReference type="ARBA" id="ARBA00006403"/>
    </source>
</evidence>
<comment type="subcellular location">
    <subcellularLocation>
        <location evidence="1">Nucleus</location>
    </subcellularLocation>
</comment>
<dbReference type="GO" id="GO:0005634">
    <property type="term" value="C:nucleus"/>
    <property type="evidence" value="ECO:0007669"/>
    <property type="project" value="UniProtKB-SubCell"/>
</dbReference>
<dbReference type="GO" id="GO:0032993">
    <property type="term" value="C:protein-DNA complex"/>
    <property type="evidence" value="ECO:0007669"/>
    <property type="project" value="UniProtKB-ARBA"/>
</dbReference>
<feature type="compositionally biased region" description="Polar residues" evidence="12">
    <location>
        <begin position="1"/>
        <end position="13"/>
    </location>
</feature>